<name>A0ACB1AJR6_MELEN</name>
<protein>
    <submittedName>
        <fullName evidence="1">Uncharacterized protein</fullName>
    </submittedName>
</protein>
<evidence type="ECO:0000313" key="2">
    <source>
        <dbReference type="Proteomes" id="UP001497535"/>
    </source>
</evidence>
<keyword evidence="2" id="KW-1185">Reference proteome</keyword>
<accession>A0ACB1AJR6</accession>
<reference evidence="1" key="1">
    <citation type="submission" date="2023-11" db="EMBL/GenBank/DDBJ databases">
        <authorList>
            <person name="Poullet M."/>
        </authorList>
    </citation>
    <scope>NUCLEOTIDE SEQUENCE</scope>
    <source>
        <strain evidence="1">E1834</strain>
    </source>
</reference>
<dbReference type="EMBL" id="CAVMJV010000090">
    <property type="protein sequence ID" value="CAK5091812.1"/>
    <property type="molecule type" value="Genomic_DNA"/>
</dbReference>
<proteinExistence type="predicted"/>
<dbReference type="Proteomes" id="UP001497535">
    <property type="component" value="Unassembled WGS sequence"/>
</dbReference>
<evidence type="ECO:0000313" key="1">
    <source>
        <dbReference type="EMBL" id="CAK5091812.1"/>
    </source>
</evidence>
<gene>
    <name evidence="1" type="ORF">MENTE1834_LOCUS39675</name>
</gene>
<sequence>MCVNLSRSCFRRLASSINCSTVSPPRSASLPNITITVSTSDESTTSLNFLITSFNCPPSFPRK</sequence>
<organism evidence="1 2">
    <name type="scientific">Meloidogyne enterolobii</name>
    <name type="common">Root-knot nematode worm</name>
    <name type="synonym">Meloidogyne mayaguensis</name>
    <dbReference type="NCBI Taxonomy" id="390850"/>
    <lineage>
        <taxon>Eukaryota</taxon>
        <taxon>Metazoa</taxon>
        <taxon>Ecdysozoa</taxon>
        <taxon>Nematoda</taxon>
        <taxon>Chromadorea</taxon>
        <taxon>Rhabditida</taxon>
        <taxon>Tylenchina</taxon>
        <taxon>Tylenchomorpha</taxon>
        <taxon>Tylenchoidea</taxon>
        <taxon>Meloidogynidae</taxon>
        <taxon>Meloidogyninae</taxon>
        <taxon>Meloidogyne</taxon>
    </lineage>
</organism>
<comment type="caution">
    <text evidence="1">The sequence shown here is derived from an EMBL/GenBank/DDBJ whole genome shotgun (WGS) entry which is preliminary data.</text>
</comment>